<feature type="domain" description="DUF5655" evidence="1">
    <location>
        <begin position="3"/>
        <end position="44"/>
    </location>
</feature>
<evidence type="ECO:0000313" key="3">
    <source>
        <dbReference type="Proteomes" id="UP000798488"/>
    </source>
</evidence>
<dbReference type="EMBL" id="LSRS01000005">
    <property type="protein sequence ID" value="KAF1084417.1"/>
    <property type="molecule type" value="Genomic_DNA"/>
</dbReference>
<dbReference type="Gene3D" id="3.90.1150.200">
    <property type="match status" value="1"/>
</dbReference>
<evidence type="ECO:0000313" key="2">
    <source>
        <dbReference type="EMBL" id="KAF1084417.1"/>
    </source>
</evidence>
<name>A0A9D3AWY2_9FIRM</name>
<reference evidence="2" key="1">
    <citation type="submission" date="2016-02" db="EMBL/GenBank/DDBJ databases">
        <title>Draft Genome Sequence of Sporotomaculum syntrophicum Strain FB, a Syntrophic Benzoate Degrader.</title>
        <authorList>
            <person name="Nobu M.K."/>
            <person name="Narihiro T."/>
            <person name="Qiu Y.-L."/>
            <person name="Ohashi A."/>
            <person name="Liu W.-T."/>
            <person name="Yuji S."/>
        </authorList>
    </citation>
    <scope>NUCLEOTIDE SEQUENCE</scope>
    <source>
        <strain evidence="2">FB</strain>
    </source>
</reference>
<dbReference type="AlphaFoldDB" id="A0A9D3AWY2"/>
<dbReference type="Pfam" id="PF18899">
    <property type="entry name" value="DUF5655"/>
    <property type="match status" value="1"/>
</dbReference>
<sequence length="92" mass="10659">MLHDEWAPTKTLQTSKNRVVHYFEVKDSALFQAFIERIARAYILTQSNSAHKEPAVKPEYNTIDEYIALFPDDVREILAQVRQTIRQAAPDV</sequence>
<protein>
    <recommendedName>
        <fullName evidence="1">DUF5655 domain-containing protein</fullName>
    </recommendedName>
</protein>
<proteinExistence type="predicted"/>
<dbReference type="Proteomes" id="UP000798488">
    <property type="component" value="Unassembled WGS sequence"/>
</dbReference>
<accession>A0A9D3AWY2</accession>
<organism evidence="2 3">
    <name type="scientific">Sporotomaculum syntrophicum</name>
    <dbReference type="NCBI Taxonomy" id="182264"/>
    <lineage>
        <taxon>Bacteria</taxon>
        <taxon>Bacillati</taxon>
        <taxon>Bacillota</taxon>
        <taxon>Clostridia</taxon>
        <taxon>Eubacteriales</taxon>
        <taxon>Desulfallaceae</taxon>
        <taxon>Sporotomaculum</taxon>
    </lineage>
</organism>
<evidence type="ECO:0000259" key="1">
    <source>
        <dbReference type="Pfam" id="PF18899"/>
    </source>
</evidence>
<comment type="caution">
    <text evidence="2">The sequence shown here is derived from an EMBL/GenBank/DDBJ whole genome shotgun (WGS) entry which is preliminary data.</text>
</comment>
<keyword evidence="3" id="KW-1185">Reference proteome</keyword>
<dbReference type="SUPFAM" id="SSF159888">
    <property type="entry name" value="YdhG-like"/>
    <property type="match status" value="1"/>
</dbReference>
<gene>
    <name evidence="2" type="ORF">SPSYN_02194</name>
</gene>
<dbReference type="InterPro" id="IPR043714">
    <property type="entry name" value="DUF5655"/>
</dbReference>